<keyword evidence="3" id="KW-1185">Reference proteome</keyword>
<proteinExistence type="predicted"/>
<gene>
    <name evidence="2" type="ORF">Dsin_027672</name>
</gene>
<sequence>MEQGYDDPYTLPPHLEKLIGIAKKILIRFGKQENDYYKLYFIVSAIIYETLPQSSVDQMQVDIPLTPSPTPQIVAATPITSSQPHLTETTPKTNKGVKRKLFSGSKGTTPHM</sequence>
<evidence type="ECO:0000256" key="1">
    <source>
        <dbReference type="SAM" id="MobiDB-lite"/>
    </source>
</evidence>
<comment type="caution">
    <text evidence="2">The sequence shown here is derived from an EMBL/GenBank/DDBJ whole genome shotgun (WGS) entry which is preliminary data.</text>
</comment>
<reference evidence="2" key="1">
    <citation type="journal article" date="2023" name="Plant J.">
        <title>Genome sequences and population genomics provide insights into the demographic history, inbreeding, and mutation load of two 'living fossil' tree species of Dipteronia.</title>
        <authorList>
            <person name="Feng Y."/>
            <person name="Comes H.P."/>
            <person name="Chen J."/>
            <person name="Zhu S."/>
            <person name="Lu R."/>
            <person name="Zhang X."/>
            <person name="Li P."/>
            <person name="Qiu J."/>
            <person name="Olsen K.M."/>
            <person name="Qiu Y."/>
        </authorList>
    </citation>
    <scope>NUCLEOTIDE SEQUENCE</scope>
    <source>
        <strain evidence="2">NBL</strain>
    </source>
</reference>
<dbReference type="AlphaFoldDB" id="A0AAE0DTT4"/>
<evidence type="ECO:0000313" key="3">
    <source>
        <dbReference type="Proteomes" id="UP001281410"/>
    </source>
</evidence>
<protein>
    <submittedName>
        <fullName evidence="2">Uncharacterized protein</fullName>
    </submittedName>
</protein>
<name>A0AAE0DTT4_9ROSI</name>
<evidence type="ECO:0000313" key="2">
    <source>
        <dbReference type="EMBL" id="KAK3188111.1"/>
    </source>
</evidence>
<dbReference type="Proteomes" id="UP001281410">
    <property type="component" value="Unassembled WGS sequence"/>
</dbReference>
<feature type="compositionally biased region" description="Polar residues" evidence="1">
    <location>
        <begin position="82"/>
        <end position="93"/>
    </location>
</feature>
<feature type="region of interest" description="Disordered" evidence="1">
    <location>
        <begin position="82"/>
        <end position="112"/>
    </location>
</feature>
<accession>A0AAE0DTT4</accession>
<organism evidence="2 3">
    <name type="scientific">Dipteronia sinensis</name>
    <dbReference type="NCBI Taxonomy" id="43782"/>
    <lineage>
        <taxon>Eukaryota</taxon>
        <taxon>Viridiplantae</taxon>
        <taxon>Streptophyta</taxon>
        <taxon>Embryophyta</taxon>
        <taxon>Tracheophyta</taxon>
        <taxon>Spermatophyta</taxon>
        <taxon>Magnoliopsida</taxon>
        <taxon>eudicotyledons</taxon>
        <taxon>Gunneridae</taxon>
        <taxon>Pentapetalae</taxon>
        <taxon>rosids</taxon>
        <taxon>malvids</taxon>
        <taxon>Sapindales</taxon>
        <taxon>Sapindaceae</taxon>
        <taxon>Hippocastanoideae</taxon>
        <taxon>Acereae</taxon>
        <taxon>Dipteronia</taxon>
    </lineage>
</organism>
<dbReference type="EMBL" id="JANJYJ010000009">
    <property type="protein sequence ID" value="KAK3188111.1"/>
    <property type="molecule type" value="Genomic_DNA"/>
</dbReference>